<evidence type="ECO:0000256" key="4">
    <source>
        <dbReference type="ARBA" id="ARBA00022840"/>
    </source>
</evidence>
<evidence type="ECO:0000313" key="5">
    <source>
        <dbReference type="EMBL" id="KAH7958171.1"/>
    </source>
</evidence>
<comment type="caution">
    <text evidence="5">The sequence shown here is derived from an EMBL/GenBank/DDBJ whole genome shotgun (WGS) entry which is preliminary data.</text>
</comment>
<sequence>MTAWEHLLYFGTLVVLDEPTAGLHTPDAREIWEILMRLRGSVSLFFSTHNMTEADVLADRVVCLSAGIVICNASPTHLKNVYGEWQREFPWQSDLQKVIEVTSPAGEGGVAHDSRYLWLRTSKDINDIESYEVLY</sequence>
<reference evidence="5" key="1">
    <citation type="journal article" date="2020" name="Cell">
        <title>Large-Scale Comparative Analyses of Tick Genomes Elucidate Their Genetic Diversity and Vector Capacities.</title>
        <authorList>
            <consortium name="Tick Genome and Microbiome Consortium (TIGMIC)"/>
            <person name="Jia N."/>
            <person name="Wang J."/>
            <person name="Shi W."/>
            <person name="Du L."/>
            <person name="Sun Y."/>
            <person name="Zhan W."/>
            <person name="Jiang J.F."/>
            <person name="Wang Q."/>
            <person name="Zhang B."/>
            <person name="Ji P."/>
            <person name="Bell-Sakyi L."/>
            <person name="Cui X.M."/>
            <person name="Yuan T.T."/>
            <person name="Jiang B.G."/>
            <person name="Yang W.F."/>
            <person name="Lam T.T."/>
            <person name="Chang Q.C."/>
            <person name="Ding S.J."/>
            <person name="Wang X.J."/>
            <person name="Zhu J.G."/>
            <person name="Ruan X.D."/>
            <person name="Zhao L."/>
            <person name="Wei J.T."/>
            <person name="Ye R.Z."/>
            <person name="Que T.C."/>
            <person name="Du C.H."/>
            <person name="Zhou Y.H."/>
            <person name="Cheng J.X."/>
            <person name="Dai P.F."/>
            <person name="Guo W.B."/>
            <person name="Han X.H."/>
            <person name="Huang E.J."/>
            <person name="Li L.F."/>
            <person name="Wei W."/>
            <person name="Gao Y.C."/>
            <person name="Liu J.Z."/>
            <person name="Shao H.Z."/>
            <person name="Wang X."/>
            <person name="Wang C.C."/>
            <person name="Yang T.C."/>
            <person name="Huo Q.B."/>
            <person name="Li W."/>
            <person name="Chen H.Y."/>
            <person name="Chen S.E."/>
            <person name="Zhou L.G."/>
            <person name="Ni X.B."/>
            <person name="Tian J.H."/>
            <person name="Sheng Y."/>
            <person name="Liu T."/>
            <person name="Pan Y.S."/>
            <person name="Xia L.Y."/>
            <person name="Li J."/>
            <person name="Zhao F."/>
            <person name="Cao W.C."/>
        </authorList>
    </citation>
    <scope>NUCLEOTIDE SEQUENCE</scope>
    <source>
        <strain evidence="5">Rmic-2018</strain>
    </source>
</reference>
<gene>
    <name evidence="5" type="ORF">HPB51_027844</name>
</gene>
<keyword evidence="6" id="KW-1185">Reference proteome</keyword>
<evidence type="ECO:0008006" key="7">
    <source>
        <dbReference type="Google" id="ProtNLM"/>
    </source>
</evidence>
<keyword evidence="4" id="KW-0067">ATP-binding</keyword>
<comment type="similarity">
    <text evidence="1">Belongs to the ABC transporter superfamily.</text>
</comment>
<dbReference type="InterPro" id="IPR027417">
    <property type="entry name" value="P-loop_NTPase"/>
</dbReference>
<dbReference type="VEuPathDB" id="VectorBase:LOC119187313"/>
<accession>A0A9J6CYT5</accession>
<dbReference type="Proteomes" id="UP000821866">
    <property type="component" value="Unassembled WGS sequence"/>
</dbReference>
<evidence type="ECO:0000313" key="6">
    <source>
        <dbReference type="Proteomes" id="UP000821866"/>
    </source>
</evidence>
<evidence type="ECO:0000256" key="3">
    <source>
        <dbReference type="ARBA" id="ARBA00022741"/>
    </source>
</evidence>
<dbReference type="EMBL" id="JABSTU010004440">
    <property type="protein sequence ID" value="KAH7958171.1"/>
    <property type="molecule type" value="Genomic_DNA"/>
</dbReference>
<name>A0A9J6CYT5_RHIMP</name>
<dbReference type="PANTHER" id="PTHR42711:SF5">
    <property type="entry name" value="ABC TRANSPORTER ATP-BINDING PROTEIN NATA"/>
    <property type="match status" value="1"/>
</dbReference>
<protein>
    <recommendedName>
        <fullName evidence="7">ATPase AAA-type core domain-containing protein</fullName>
    </recommendedName>
</protein>
<keyword evidence="2" id="KW-0813">Transport</keyword>
<keyword evidence="3" id="KW-0547">Nucleotide-binding</keyword>
<dbReference type="Gene3D" id="3.40.50.300">
    <property type="entry name" value="P-loop containing nucleotide triphosphate hydrolases"/>
    <property type="match status" value="1"/>
</dbReference>
<organism evidence="5 6">
    <name type="scientific">Rhipicephalus microplus</name>
    <name type="common">Cattle tick</name>
    <name type="synonym">Boophilus microplus</name>
    <dbReference type="NCBI Taxonomy" id="6941"/>
    <lineage>
        <taxon>Eukaryota</taxon>
        <taxon>Metazoa</taxon>
        <taxon>Ecdysozoa</taxon>
        <taxon>Arthropoda</taxon>
        <taxon>Chelicerata</taxon>
        <taxon>Arachnida</taxon>
        <taxon>Acari</taxon>
        <taxon>Parasitiformes</taxon>
        <taxon>Ixodida</taxon>
        <taxon>Ixodoidea</taxon>
        <taxon>Ixodidae</taxon>
        <taxon>Rhipicephalinae</taxon>
        <taxon>Rhipicephalus</taxon>
        <taxon>Boophilus</taxon>
    </lineage>
</organism>
<dbReference type="PANTHER" id="PTHR42711">
    <property type="entry name" value="ABC TRANSPORTER ATP-BINDING PROTEIN"/>
    <property type="match status" value="1"/>
</dbReference>
<reference evidence="5" key="2">
    <citation type="submission" date="2021-09" db="EMBL/GenBank/DDBJ databases">
        <authorList>
            <person name="Jia N."/>
            <person name="Wang J."/>
            <person name="Shi W."/>
            <person name="Du L."/>
            <person name="Sun Y."/>
            <person name="Zhan W."/>
            <person name="Jiang J."/>
            <person name="Wang Q."/>
            <person name="Zhang B."/>
            <person name="Ji P."/>
            <person name="Sakyi L.B."/>
            <person name="Cui X."/>
            <person name="Yuan T."/>
            <person name="Jiang B."/>
            <person name="Yang W."/>
            <person name="Lam T.T.-Y."/>
            <person name="Chang Q."/>
            <person name="Ding S."/>
            <person name="Wang X."/>
            <person name="Zhu J."/>
            <person name="Ruan X."/>
            <person name="Zhao L."/>
            <person name="Wei J."/>
            <person name="Que T."/>
            <person name="Du C."/>
            <person name="Cheng J."/>
            <person name="Dai P."/>
            <person name="Han X."/>
            <person name="Huang E."/>
            <person name="Gao Y."/>
            <person name="Liu J."/>
            <person name="Shao H."/>
            <person name="Ye R."/>
            <person name="Li L."/>
            <person name="Wei W."/>
            <person name="Wang X."/>
            <person name="Wang C."/>
            <person name="Huo Q."/>
            <person name="Li W."/>
            <person name="Guo W."/>
            <person name="Chen H."/>
            <person name="Chen S."/>
            <person name="Zhou L."/>
            <person name="Zhou L."/>
            <person name="Ni X."/>
            <person name="Tian J."/>
            <person name="Zhou Y."/>
            <person name="Sheng Y."/>
            <person name="Liu T."/>
            <person name="Pan Y."/>
            <person name="Xia L."/>
            <person name="Li J."/>
            <person name="Zhao F."/>
            <person name="Cao W."/>
        </authorList>
    </citation>
    <scope>NUCLEOTIDE SEQUENCE</scope>
    <source>
        <strain evidence="5">Rmic-2018</strain>
        <tissue evidence="5">Larvae</tissue>
    </source>
</reference>
<dbReference type="SUPFAM" id="SSF52540">
    <property type="entry name" value="P-loop containing nucleoside triphosphate hydrolases"/>
    <property type="match status" value="1"/>
</dbReference>
<evidence type="ECO:0000256" key="2">
    <source>
        <dbReference type="ARBA" id="ARBA00022448"/>
    </source>
</evidence>
<dbReference type="InterPro" id="IPR050763">
    <property type="entry name" value="ABC_transporter_ATP-binding"/>
</dbReference>
<proteinExistence type="inferred from homology"/>
<dbReference type="AlphaFoldDB" id="A0A9J6CYT5"/>
<dbReference type="GO" id="GO:0005524">
    <property type="term" value="F:ATP binding"/>
    <property type="evidence" value="ECO:0007669"/>
    <property type="project" value="UniProtKB-KW"/>
</dbReference>
<evidence type="ECO:0000256" key="1">
    <source>
        <dbReference type="ARBA" id="ARBA00005417"/>
    </source>
</evidence>